<dbReference type="PANTHER" id="PTHR34215:SF1">
    <property type="entry name" value="YLXR DOMAIN-CONTAINING PROTEIN"/>
    <property type="match status" value="1"/>
</dbReference>
<dbReference type="RefSeq" id="WP_248824514.1">
    <property type="nucleotide sequence ID" value="NZ_JALKFT010000008.1"/>
</dbReference>
<dbReference type="EMBL" id="JALKFT010000008">
    <property type="protein sequence ID" value="MCK9876198.1"/>
    <property type="molecule type" value="Genomic_DNA"/>
</dbReference>
<accession>A0ABT0JYV6</accession>
<feature type="region of interest" description="Disordered" evidence="1">
    <location>
        <begin position="89"/>
        <end position="165"/>
    </location>
</feature>
<dbReference type="SUPFAM" id="SSF64376">
    <property type="entry name" value="YlxR-like"/>
    <property type="match status" value="1"/>
</dbReference>
<name>A0ABT0JYV6_9ACTN</name>
<dbReference type="InterPro" id="IPR037465">
    <property type="entry name" value="YlxR"/>
</dbReference>
<dbReference type="Pfam" id="PF04296">
    <property type="entry name" value="YlxR"/>
    <property type="match status" value="1"/>
</dbReference>
<dbReference type="InterPro" id="IPR035931">
    <property type="entry name" value="YlxR-like_sf"/>
</dbReference>
<protein>
    <submittedName>
        <fullName evidence="3">YlxR family protein</fullName>
    </submittedName>
</protein>
<organism evidence="3 4">
    <name type="scientific">Frankia umida</name>
    <dbReference type="NCBI Taxonomy" id="573489"/>
    <lineage>
        <taxon>Bacteria</taxon>
        <taxon>Bacillati</taxon>
        <taxon>Actinomycetota</taxon>
        <taxon>Actinomycetes</taxon>
        <taxon>Frankiales</taxon>
        <taxon>Frankiaceae</taxon>
        <taxon>Frankia</taxon>
    </lineage>
</organism>
<sequence>MACRAEPIRTCIGCRSRAPSSDLLRIVVDGAELLPDARRRLRGRGAHLHPDQACLELAERRKAFPRALRVPGPLEAERIRRYLEQLGSGAVDPVTRVGRPERPSGSRLAEKSGKERGAPRGSGVSAGRARASAVAGIRPGTQAAPHDVDMEAGRDSDDRSMSTQP</sequence>
<evidence type="ECO:0000313" key="3">
    <source>
        <dbReference type="EMBL" id="MCK9876198.1"/>
    </source>
</evidence>
<dbReference type="Gene3D" id="3.30.1230.10">
    <property type="entry name" value="YlxR-like"/>
    <property type="match status" value="1"/>
</dbReference>
<proteinExistence type="predicted"/>
<feature type="compositionally biased region" description="Basic and acidic residues" evidence="1">
    <location>
        <begin position="98"/>
        <end position="118"/>
    </location>
</feature>
<evidence type="ECO:0000313" key="4">
    <source>
        <dbReference type="Proteomes" id="UP001201873"/>
    </source>
</evidence>
<feature type="domain" description="YlxR" evidence="2">
    <location>
        <begin position="9"/>
        <end position="82"/>
    </location>
</feature>
<gene>
    <name evidence="3" type="ORF">MXD59_10490</name>
</gene>
<evidence type="ECO:0000256" key="1">
    <source>
        <dbReference type="SAM" id="MobiDB-lite"/>
    </source>
</evidence>
<evidence type="ECO:0000259" key="2">
    <source>
        <dbReference type="Pfam" id="PF04296"/>
    </source>
</evidence>
<dbReference type="PANTHER" id="PTHR34215">
    <property type="entry name" value="BLL0784 PROTEIN"/>
    <property type="match status" value="1"/>
</dbReference>
<keyword evidence="4" id="KW-1185">Reference proteome</keyword>
<reference evidence="3 4" key="1">
    <citation type="submission" date="2022-04" db="EMBL/GenBank/DDBJ databases">
        <title>Genome diversity in the genus Frankia.</title>
        <authorList>
            <person name="Carlos-Shanley C."/>
            <person name="Hahn D."/>
        </authorList>
    </citation>
    <scope>NUCLEOTIDE SEQUENCE [LARGE SCALE GENOMIC DNA]</scope>
    <source>
        <strain evidence="3 4">Ag45/Mut15</strain>
    </source>
</reference>
<feature type="compositionally biased region" description="Basic and acidic residues" evidence="1">
    <location>
        <begin position="146"/>
        <end position="165"/>
    </location>
</feature>
<dbReference type="Proteomes" id="UP001201873">
    <property type="component" value="Unassembled WGS sequence"/>
</dbReference>
<dbReference type="InterPro" id="IPR007393">
    <property type="entry name" value="YlxR_dom"/>
</dbReference>
<feature type="compositionally biased region" description="Low complexity" evidence="1">
    <location>
        <begin position="119"/>
        <end position="138"/>
    </location>
</feature>
<comment type="caution">
    <text evidence="3">The sequence shown here is derived from an EMBL/GenBank/DDBJ whole genome shotgun (WGS) entry which is preliminary data.</text>
</comment>